<sequence length="81" mass="8616">MSDEADPRAPHPGDATPAHPGDATPAQPEAVERWETAGGTWRVASVGEGSAVVELLRCDGGECVELLRLTEPAEVRWARVQ</sequence>
<organism evidence="2 3">
    <name type="scientific">Leucobacter ruminantium</name>
    <dbReference type="NCBI Taxonomy" id="1289170"/>
    <lineage>
        <taxon>Bacteria</taxon>
        <taxon>Bacillati</taxon>
        <taxon>Actinomycetota</taxon>
        <taxon>Actinomycetes</taxon>
        <taxon>Micrococcales</taxon>
        <taxon>Microbacteriaceae</taxon>
        <taxon>Leucobacter</taxon>
    </lineage>
</organism>
<evidence type="ECO:0000313" key="3">
    <source>
        <dbReference type="Proteomes" id="UP000664398"/>
    </source>
</evidence>
<dbReference type="RefSeq" id="WP_208044460.1">
    <property type="nucleotide sequence ID" value="NZ_JAGDYL010000001.1"/>
</dbReference>
<evidence type="ECO:0000256" key="1">
    <source>
        <dbReference type="SAM" id="MobiDB-lite"/>
    </source>
</evidence>
<accession>A0A939LTT4</accession>
<feature type="compositionally biased region" description="Basic and acidic residues" evidence="1">
    <location>
        <begin position="1"/>
        <end position="11"/>
    </location>
</feature>
<protein>
    <submittedName>
        <fullName evidence="2">Uncharacterized protein</fullName>
    </submittedName>
</protein>
<feature type="region of interest" description="Disordered" evidence="1">
    <location>
        <begin position="1"/>
        <end position="31"/>
    </location>
</feature>
<reference evidence="2" key="1">
    <citation type="submission" date="2021-03" db="EMBL/GenBank/DDBJ databases">
        <title>Leucobacter chromiisoli sp. nov., isolated from chromium-containing soil of chemical plant.</title>
        <authorList>
            <person name="Xu Z."/>
        </authorList>
    </citation>
    <scope>NUCLEOTIDE SEQUENCE</scope>
    <source>
        <strain evidence="2">A2</strain>
    </source>
</reference>
<dbReference type="EMBL" id="JAGDYL010000001">
    <property type="protein sequence ID" value="MBO1803986.1"/>
    <property type="molecule type" value="Genomic_DNA"/>
</dbReference>
<dbReference type="Proteomes" id="UP000664398">
    <property type="component" value="Unassembled WGS sequence"/>
</dbReference>
<dbReference type="AlphaFoldDB" id="A0A939LTT4"/>
<comment type="caution">
    <text evidence="2">The sequence shown here is derived from an EMBL/GenBank/DDBJ whole genome shotgun (WGS) entry which is preliminary data.</text>
</comment>
<gene>
    <name evidence="2" type="ORF">J4H91_01445</name>
</gene>
<evidence type="ECO:0000313" key="2">
    <source>
        <dbReference type="EMBL" id="MBO1803986.1"/>
    </source>
</evidence>
<proteinExistence type="predicted"/>
<keyword evidence="3" id="KW-1185">Reference proteome</keyword>
<name>A0A939LTT4_9MICO</name>